<protein>
    <submittedName>
        <fullName evidence="1">BNR repeat-containing family member</fullName>
    </submittedName>
</protein>
<dbReference type="Pfam" id="PF15892">
    <property type="entry name" value="BNR_4"/>
    <property type="match status" value="1"/>
</dbReference>
<proteinExistence type="predicted"/>
<organism evidence="1 2">
    <name type="scientific">Roseivirga pacifica</name>
    <dbReference type="NCBI Taxonomy" id="1267423"/>
    <lineage>
        <taxon>Bacteria</taxon>
        <taxon>Pseudomonadati</taxon>
        <taxon>Bacteroidota</taxon>
        <taxon>Cytophagia</taxon>
        <taxon>Cytophagales</taxon>
        <taxon>Roseivirgaceae</taxon>
        <taxon>Roseivirga</taxon>
    </lineage>
</organism>
<evidence type="ECO:0000313" key="1">
    <source>
        <dbReference type="EMBL" id="SEW09141.1"/>
    </source>
</evidence>
<dbReference type="GeneID" id="99986432"/>
<dbReference type="SUPFAM" id="SSF50939">
    <property type="entry name" value="Sialidases"/>
    <property type="match status" value="1"/>
</dbReference>
<dbReference type="InterPro" id="IPR036278">
    <property type="entry name" value="Sialidase_sf"/>
</dbReference>
<reference evidence="2" key="1">
    <citation type="submission" date="2016-10" db="EMBL/GenBank/DDBJ databases">
        <authorList>
            <person name="Varghese N."/>
            <person name="Submissions S."/>
        </authorList>
    </citation>
    <scope>NUCLEOTIDE SEQUENCE [LARGE SCALE GENOMIC DNA]</scope>
    <source>
        <strain evidence="2">CGMCC 1.12402</strain>
    </source>
</reference>
<dbReference type="EMBL" id="FOIR01000001">
    <property type="protein sequence ID" value="SEW09141.1"/>
    <property type="molecule type" value="Genomic_DNA"/>
</dbReference>
<dbReference type="AlphaFoldDB" id="A0A1I0P6I9"/>
<dbReference type="STRING" id="1267423.SAMN05216290_1710"/>
<name>A0A1I0P6I9_9BACT</name>
<dbReference type="OrthoDB" id="223410at2"/>
<sequence>MNYKLGHFASTLLPVLALLFGILSCSTITDTSISTLGEGWARNSINTVIFRKNALTSDSEHQYAAYYNPDGFVVLAKRKIGSSDWETYKTQYKGNVRDAHNSISIELDAAGYLHVAWDHHNTKLRYAKSLEPSGLELGPEMPMIGTEENVVSYPEFYRANDELFFFYRDGGSGNGNLVINKYEAATGQWQRLQTNLIDGEGQRNAYWQAYVDPKGTIHISWVWRESPDVASNNDMSYAKSTDGGLTWQKSDGTAYELPITQATAEIVQHIPQNSELINQTAMTTNIKGEPYIVSYWREQGSEVPQFQLIYQDGNKWKTKNLGFRTQTFSLSGMGTKQIPISRPQVLVGKNNQVHVIFRDAERDNKVSIASNSHPFSEAWQIKDYSENGYNAWEPTLDPHLWKSQQQLSLLLQKNTQVDGEGLSEKASAPVQVLDLRPE</sequence>
<dbReference type="PROSITE" id="PS51257">
    <property type="entry name" value="PROKAR_LIPOPROTEIN"/>
    <property type="match status" value="1"/>
</dbReference>
<gene>
    <name evidence="1" type="ORF">SAMN05216290_1710</name>
</gene>
<accession>A0A1I0P6I9</accession>
<dbReference type="Proteomes" id="UP000199437">
    <property type="component" value="Unassembled WGS sequence"/>
</dbReference>
<keyword evidence="2" id="KW-1185">Reference proteome</keyword>
<evidence type="ECO:0000313" key="2">
    <source>
        <dbReference type="Proteomes" id="UP000199437"/>
    </source>
</evidence>
<dbReference type="RefSeq" id="WP_090258076.1">
    <property type="nucleotide sequence ID" value="NZ_FOIR01000001.1"/>
</dbReference>